<dbReference type="Pfam" id="PF14129">
    <property type="entry name" value="DUF4296"/>
    <property type="match status" value="1"/>
</dbReference>
<accession>A0A1T3MEK1</accession>
<proteinExistence type="predicted"/>
<evidence type="ECO:0000313" key="2">
    <source>
        <dbReference type="EMBL" id="OPC63075.1"/>
    </source>
</evidence>
<dbReference type="PROSITE" id="PS51257">
    <property type="entry name" value="PROKAR_LIPOPROTEIN"/>
    <property type="match status" value="1"/>
</dbReference>
<dbReference type="Proteomes" id="UP000190813">
    <property type="component" value="Unassembled WGS sequence"/>
</dbReference>
<gene>
    <name evidence="2" type="ORF">BAZ10_07905</name>
</gene>
<keyword evidence="3" id="KW-1185">Reference proteome</keyword>
<evidence type="ECO:0000313" key="3">
    <source>
        <dbReference type="Proteomes" id="UP000190813"/>
    </source>
</evidence>
<sequence>MEKYNKQIMRKLFFFIFIVFLSACSQVDKPKKLISKDEMADIFVEMAIYDGALNINPQANMEGTSKYILQQHKITGTVFMDSYNYYLSQKQMESIFESAEKKLMKKDPKLEAYIKKKNKGTEVPK</sequence>
<organism evidence="2 3">
    <name type="scientific">Elizabethkingia occulta</name>
    <dbReference type="NCBI Taxonomy" id="1867263"/>
    <lineage>
        <taxon>Bacteria</taxon>
        <taxon>Pseudomonadati</taxon>
        <taxon>Bacteroidota</taxon>
        <taxon>Flavobacteriia</taxon>
        <taxon>Flavobacteriales</taxon>
        <taxon>Weeksellaceae</taxon>
        <taxon>Elizabethkingia</taxon>
    </lineage>
</organism>
<dbReference type="InterPro" id="IPR025381">
    <property type="entry name" value="DUF4296"/>
</dbReference>
<name>A0A1T3MEK1_9FLAO</name>
<dbReference type="EMBL" id="MAHX01000017">
    <property type="protein sequence ID" value="OPC63075.1"/>
    <property type="molecule type" value="Genomic_DNA"/>
</dbReference>
<evidence type="ECO:0000259" key="1">
    <source>
        <dbReference type="Pfam" id="PF14129"/>
    </source>
</evidence>
<comment type="caution">
    <text evidence="2">The sequence shown here is derived from an EMBL/GenBank/DDBJ whole genome shotgun (WGS) entry which is preliminary data.</text>
</comment>
<dbReference type="AlphaFoldDB" id="A0A1T3MEK1"/>
<feature type="domain" description="DUF4296" evidence="1">
    <location>
        <begin position="30"/>
        <end position="106"/>
    </location>
</feature>
<protein>
    <recommendedName>
        <fullName evidence="1">DUF4296 domain-containing protein</fullName>
    </recommendedName>
</protein>
<reference evidence="2 3" key="1">
    <citation type="submission" date="2016-06" db="EMBL/GenBank/DDBJ databases">
        <title>Revisiting the taxonomy of the Elizabethkingia Genus based on Whole-Genome Sequencing, Optical Mapping, and MALDI-TOF.</title>
        <authorList>
            <person name="Nicholson A.C."/>
        </authorList>
    </citation>
    <scope>NUCLEOTIDE SEQUENCE [LARGE SCALE GENOMIC DNA]</scope>
    <source>
        <strain evidence="2 3">G4070</strain>
    </source>
</reference>